<dbReference type="PANTHER" id="PTHR10672:SF5">
    <property type="entry name" value="GAMMA-ADDUCIN"/>
    <property type="match status" value="1"/>
</dbReference>
<evidence type="ECO:0000313" key="6">
    <source>
        <dbReference type="Proteomes" id="UP000694546"/>
    </source>
</evidence>
<dbReference type="SMART" id="SM00353">
    <property type="entry name" value="HLH"/>
    <property type="match status" value="1"/>
</dbReference>
<dbReference type="GO" id="GO:0005886">
    <property type="term" value="C:plasma membrane"/>
    <property type="evidence" value="ECO:0007669"/>
    <property type="project" value="UniProtKB-SubCell"/>
</dbReference>
<dbReference type="Proteomes" id="UP000694546">
    <property type="component" value="Chromosome 15"/>
</dbReference>
<evidence type="ECO:0000259" key="4">
    <source>
        <dbReference type="PROSITE" id="PS50888"/>
    </source>
</evidence>
<feature type="region of interest" description="Disordered" evidence="3">
    <location>
        <begin position="460"/>
        <end position="488"/>
    </location>
</feature>
<comment type="subcellular location">
    <subcellularLocation>
        <location evidence="1">Cell membrane</location>
        <topology evidence="1">Peripheral membrane protein</topology>
        <orientation evidence="1">Cytoplasmic side</orientation>
    </subcellularLocation>
</comment>
<evidence type="ECO:0000313" key="5">
    <source>
        <dbReference type="Ensembl" id="ENSGMOP00000039169.1"/>
    </source>
</evidence>
<dbReference type="SUPFAM" id="SSF47459">
    <property type="entry name" value="HLH, helix-loop-helix DNA-binding domain"/>
    <property type="match status" value="1"/>
</dbReference>
<dbReference type="PANTHER" id="PTHR10672">
    <property type="entry name" value="ADDUCIN"/>
    <property type="match status" value="1"/>
</dbReference>
<dbReference type="GO" id="GO:0005856">
    <property type="term" value="C:cytoskeleton"/>
    <property type="evidence" value="ECO:0007669"/>
    <property type="project" value="TreeGrafter"/>
</dbReference>
<reference evidence="5" key="1">
    <citation type="submission" date="2025-08" db="UniProtKB">
        <authorList>
            <consortium name="Ensembl"/>
        </authorList>
    </citation>
    <scope>IDENTIFICATION</scope>
</reference>
<dbReference type="InterPro" id="IPR036638">
    <property type="entry name" value="HLH_DNA-bd_sf"/>
</dbReference>
<dbReference type="InterPro" id="IPR011598">
    <property type="entry name" value="bHLH_dom"/>
</dbReference>
<dbReference type="PROSITE" id="PS50888">
    <property type="entry name" value="BHLH"/>
    <property type="match status" value="1"/>
</dbReference>
<proteinExistence type="inferred from homology"/>
<dbReference type="Gene3D" id="3.40.225.10">
    <property type="entry name" value="Class II aldolase/adducin N-terminal domain"/>
    <property type="match status" value="1"/>
</dbReference>
<name>A0A8C5AZQ5_GADMO</name>
<sequence length="778" mass="86184">MSLVDVRPAAGSLTLSLTSNHPKDRFVDRIDQADRSRTLSPDLKEDFTMMEQKKRVTHILHSPVFKEELEGLIQDQTTKGSSPAGLLALRHIADLITASTMGGAGPLSSPSSIGTVTPVNDLHATEPQTFVKGEKQSRCKLASLYRLMDLFSWARFTSSYATIRVSKEQDHILMGPQGLSFAEVSAANLVKVNIVGEVVERGSTDLGVDMFGFAPHAAIYAMRPDVKCIVHIHTPATAAVSSMKCGLLPISQEALLLGDVSYFGYHGDLDGRDEKMAFQKALGPNAKVVVLQNHGLVALGETIEEAFHYVYHSQQACEIQVGALRCSGGVANLVVLDRDRLKPRTQGIAAGGVTIDNELKWKVGEAEFESLMRMLDNLGYRTGYSHRNPIVREKPPSKNDVEIPATVSALSLDALCGGVADGDPGQMLASPMKLLAQKQQKERTRWLTSPHSYLKVHVPERSASGECSPRTKTTWMQSSEPGTNRGTPIKIEDLNQFVPLNTNPTDVLDKRNRIRDQNRCDQMTPGPKSQLLAGIVVDTIKGPAFIVEDEELTRSLPPNPFSGLTERELMEYKNTVERRQQGHEECEHGYASSYPETEISLHQKQRKFKNKKMDHIHNRSAHNELEKNRRAHLRLCLERLKSLIPLGPDCSRHTTLGLLKKAKSHIKKLEEADRRSQHQLENLEREQRHLQRQLSNLSPSGDRVSMDTLSSMLDSSDRSEDSDREDIEVDVESTEFSQGEMDSISLNGGSDLDDQSSRQSLASDEGYSTCSLKLAFSA</sequence>
<reference evidence="5" key="2">
    <citation type="submission" date="2025-09" db="UniProtKB">
        <authorList>
            <consortium name="Ensembl"/>
        </authorList>
    </citation>
    <scope>IDENTIFICATION</scope>
</reference>
<feature type="region of interest" description="Disordered" evidence="3">
    <location>
        <begin position="687"/>
        <end position="767"/>
    </location>
</feature>
<gene>
    <name evidence="5" type="primary">ADD3</name>
    <name evidence="5" type="synonym">add3b</name>
</gene>
<dbReference type="SUPFAM" id="SSF53639">
    <property type="entry name" value="AraD/HMP-PK domain-like"/>
    <property type="match status" value="1"/>
</dbReference>
<evidence type="ECO:0000256" key="2">
    <source>
        <dbReference type="ARBA" id="ARBA00006274"/>
    </source>
</evidence>
<dbReference type="GeneTree" id="ENSGT00940000155257"/>
<organism evidence="5 6">
    <name type="scientific">Gadus morhua</name>
    <name type="common">Atlantic cod</name>
    <dbReference type="NCBI Taxonomy" id="8049"/>
    <lineage>
        <taxon>Eukaryota</taxon>
        <taxon>Metazoa</taxon>
        <taxon>Chordata</taxon>
        <taxon>Craniata</taxon>
        <taxon>Vertebrata</taxon>
        <taxon>Euteleostomi</taxon>
        <taxon>Actinopterygii</taxon>
        <taxon>Neopterygii</taxon>
        <taxon>Teleostei</taxon>
        <taxon>Neoteleostei</taxon>
        <taxon>Acanthomorphata</taxon>
        <taxon>Zeiogadaria</taxon>
        <taxon>Gadariae</taxon>
        <taxon>Gadiformes</taxon>
        <taxon>Gadoidei</taxon>
        <taxon>Gadidae</taxon>
        <taxon>Gadus</taxon>
    </lineage>
</organism>
<accession>A0A8C5AZQ5</accession>
<dbReference type="Gene3D" id="4.10.280.10">
    <property type="entry name" value="Helix-loop-helix DNA-binding domain"/>
    <property type="match status" value="1"/>
</dbReference>
<dbReference type="GO" id="GO:0051016">
    <property type="term" value="P:barbed-end actin filament capping"/>
    <property type="evidence" value="ECO:0007669"/>
    <property type="project" value="TreeGrafter"/>
</dbReference>
<feature type="compositionally biased region" description="Acidic residues" evidence="3">
    <location>
        <begin position="722"/>
        <end position="733"/>
    </location>
</feature>
<dbReference type="InterPro" id="IPR001303">
    <property type="entry name" value="Aldolase_II/adducin_N"/>
</dbReference>
<protein>
    <submittedName>
        <fullName evidence="5">Adducin 3 (gamma) b</fullName>
    </submittedName>
</protein>
<feature type="compositionally biased region" description="Polar residues" evidence="3">
    <location>
        <begin position="470"/>
        <end position="486"/>
    </location>
</feature>
<dbReference type="InterPro" id="IPR036409">
    <property type="entry name" value="Aldolase_II/adducin_N_sf"/>
</dbReference>
<dbReference type="AlphaFoldDB" id="A0A8C5AZQ5"/>
<evidence type="ECO:0000256" key="3">
    <source>
        <dbReference type="SAM" id="MobiDB-lite"/>
    </source>
</evidence>
<dbReference type="GO" id="GO:0051015">
    <property type="term" value="F:actin filament binding"/>
    <property type="evidence" value="ECO:0007669"/>
    <property type="project" value="TreeGrafter"/>
</dbReference>
<comment type="similarity">
    <text evidence="2">Belongs to the aldolase class II family. Adducin subfamily.</text>
</comment>
<evidence type="ECO:0000256" key="1">
    <source>
        <dbReference type="ARBA" id="ARBA00004413"/>
    </source>
</evidence>
<dbReference type="Ensembl" id="ENSGMOT00000027416.1">
    <property type="protein sequence ID" value="ENSGMOP00000039169.1"/>
    <property type="gene ID" value="ENSGMOG00000016547.2"/>
</dbReference>
<dbReference type="GO" id="GO:0014069">
    <property type="term" value="C:postsynaptic density"/>
    <property type="evidence" value="ECO:0007669"/>
    <property type="project" value="TreeGrafter"/>
</dbReference>
<dbReference type="Pfam" id="PF00596">
    <property type="entry name" value="Aldolase_II"/>
    <property type="match status" value="1"/>
</dbReference>
<dbReference type="GO" id="GO:0046983">
    <property type="term" value="F:protein dimerization activity"/>
    <property type="evidence" value="ECO:0007669"/>
    <property type="project" value="InterPro"/>
</dbReference>
<feature type="domain" description="BHLH" evidence="4">
    <location>
        <begin position="617"/>
        <end position="669"/>
    </location>
</feature>
<dbReference type="SMART" id="SM01007">
    <property type="entry name" value="Aldolase_II"/>
    <property type="match status" value="1"/>
</dbReference>
<dbReference type="CDD" id="cd18930">
    <property type="entry name" value="bHLHzip_MXI1"/>
    <property type="match status" value="1"/>
</dbReference>
<dbReference type="InterPro" id="IPR051017">
    <property type="entry name" value="Aldolase-II_Adducin_sf"/>
</dbReference>
<dbReference type="Pfam" id="PF00010">
    <property type="entry name" value="HLH"/>
    <property type="match status" value="1"/>
</dbReference>
<keyword evidence="6" id="KW-1185">Reference proteome</keyword>